<protein>
    <submittedName>
        <fullName evidence="2">Uncharacterized protein</fullName>
    </submittedName>
</protein>
<accession>A0A821UGL8</accession>
<organism evidence="2 3">
    <name type="scientific">Rotaria socialis</name>
    <dbReference type="NCBI Taxonomy" id="392032"/>
    <lineage>
        <taxon>Eukaryota</taxon>
        <taxon>Metazoa</taxon>
        <taxon>Spiralia</taxon>
        <taxon>Gnathifera</taxon>
        <taxon>Rotifera</taxon>
        <taxon>Eurotatoria</taxon>
        <taxon>Bdelloidea</taxon>
        <taxon>Philodinida</taxon>
        <taxon>Philodinidae</taxon>
        <taxon>Rotaria</taxon>
    </lineage>
</organism>
<evidence type="ECO:0000313" key="3">
    <source>
        <dbReference type="Proteomes" id="UP000663848"/>
    </source>
</evidence>
<dbReference type="EMBL" id="CAJOBR010009209">
    <property type="protein sequence ID" value="CAF4889861.1"/>
    <property type="molecule type" value="Genomic_DNA"/>
</dbReference>
<dbReference type="AlphaFoldDB" id="A0A821UGL8"/>
<dbReference type="EMBL" id="CAJOBP010009336">
    <property type="protein sequence ID" value="CAF4550693.1"/>
    <property type="molecule type" value="Genomic_DNA"/>
</dbReference>
<feature type="non-terminal residue" evidence="2">
    <location>
        <position position="1"/>
    </location>
</feature>
<evidence type="ECO:0000313" key="1">
    <source>
        <dbReference type="EMBL" id="CAF4550693.1"/>
    </source>
</evidence>
<proteinExistence type="predicted"/>
<dbReference type="Proteomes" id="UP000663848">
    <property type="component" value="Unassembled WGS sequence"/>
</dbReference>
<name>A0A821UGL8_9BILA</name>
<evidence type="ECO:0000313" key="2">
    <source>
        <dbReference type="EMBL" id="CAF4889861.1"/>
    </source>
</evidence>
<reference evidence="2" key="1">
    <citation type="submission" date="2021-02" db="EMBL/GenBank/DDBJ databases">
        <authorList>
            <person name="Nowell W R."/>
        </authorList>
    </citation>
    <scope>NUCLEOTIDE SEQUENCE</scope>
</reference>
<comment type="caution">
    <text evidence="2">The sequence shown here is derived from an EMBL/GenBank/DDBJ whole genome shotgun (WGS) entry which is preliminary data.</text>
</comment>
<evidence type="ECO:0000313" key="4">
    <source>
        <dbReference type="Proteomes" id="UP000663873"/>
    </source>
</evidence>
<dbReference type="Proteomes" id="UP000663873">
    <property type="component" value="Unassembled WGS sequence"/>
</dbReference>
<gene>
    <name evidence="2" type="ORF">QYT958_LOCUS30005</name>
    <name evidence="1" type="ORF">UJA718_LOCUS29343</name>
</gene>
<sequence length="229" mass="25463">MNAMERFRFNLKVACKLRVEPETWFSTDTAQYCRQLASYHQVDAHAMAISLINGVASTSRSTYVNRSSHFRVPCNLFNIIVARSGYSKSSILDLAELMAEAAAPFFAEVAGKDESSVERDEIAAGVEFDGASTTATIPGNKMKMKHVHQKVVFNDGTAAGVLSNLMGRTRTMHLHEADVTLKSLGLLLPSPIDMMPYRVDPFRSTLMTLHEKPDNFLRILKKETIYVTG</sequence>
<keyword evidence="4" id="KW-1185">Reference proteome</keyword>